<evidence type="ECO:0000313" key="21">
    <source>
        <dbReference type="Proteomes" id="UP000694388"/>
    </source>
</evidence>
<evidence type="ECO:0000256" key="2">
    <source>
        <dbReference type="ARBA" id="ARBA00009523"/>
    </source>
</evidence>
<name>A0A8C4NFV8_EPTBU</name>
<dbReference type="PIRSF" id="PIRSF006060">
    <property type="entry name" value="AA_transporter"/>
    <property type="match status" value="1"/>
</dbReference>
<keyword evidence="6 19" id="KW-0812">Transmembrane</keyword>
<reference evidence="20" key="2">
    <citation type="submission" date="2025-09" db="UniProtKB">
        <authorList>
            <consortium name="Ensembl"/>
        </authorList>
    </citation>
    <scope>IDENTIFICATION</scope>
</reference>
<dbReference type="InterPro" id="IPR002293">
    <property type="entry name" value="AA/rel_permease1"/>
</dbReference>
<evidence type="ECO:0000256" key="14">
    <source>
        <dbReference type="ARBA" id="ARBA00052732"/>
    </source>
</evidence>
<feature type="transmembrane region" description="Helical" evidence="19">
    <location>
        <begin position="119"/>
        <end position="139"/>
    </location>
</feature>
<comment type="similarity">
    <text evidence="2">Belongs to the amino acid-polyamine-organocation (APC) superfamily.</text>
</comment>
<dbReference type="FunFam" id="1.20.1740.10:FF:000015">
    <property type="entry name" value="B(0,+)-type amino acid transporter 1"/>
    <property type="match status" value="1"/>
</dbReference>
<evidence type="ECO:0000256" key="10">
    <source>
        <dbReference type="ARBA" id="ARBA00051323"/>
    </source>
</evidence>
<accession>A0A8C4NFV8</accession>
<comment type="catalytic activity">
    <reaction evidence="13">
        <text>L-cysteine(out) + L-arginine(in) = L-cysteine(in) + L-arginine(out)</text>
        <dbReference type="Rhea" id="RHEA:71071"/>
        <dbReference type="ChEBI" id="CHEBI:32682"/>
        <dbReference type="ChEBI" id="CHEBI:35235"/>
    </reaction>
    <physiologicalReaction direction="left-to-right" evidence="13">
        <dbReference type="Rhea" id="RHEA:71072"/>
    </physiologicalReaction>
</comment>
<dbReference type="InterPro" id="IPR050598">
    <property type="entry name" value="AminoAcid_Transporter"/>
</dbReference>
<dbReference type="Proteomes" id="UP000694388">
    <property type="component" value="Unplaced"/>
</dbReference>
<evidence type="ECO:0000256" key="18">
    <source>
        <dbReference type="ARBA" id="ARBA00093193"/>
    </source>
</evidence>
<proteinExistence type="inferred from homology"/>
<comment type="subcellular location">
    <subcellularLocation>
        <location evidence="1">Apical cell membrane</location>
        <topology evidence="1">Multi-pass membrane protein</topology>
    </subcellularLocation>
</comment>
<evidence type="ECO:0000256" key="13">
    <source>
        <dbReference type="ARBA" id="ARBA00052179"/>
    </source>
</evidence>
<dbReference type="PANTHER" id="PTHR11785:SF354">
    <property type="entry name" value="B(0,+)-TYPE AMINO ACID TRANSPORTER 1"/>
    <property type="match status" value="1"/>
</dbReference>
<dbReference type="AlphaFoldDB" id="A0A8C4NFV8"/>
<evidence type="ECO:0000256" key="11">
    <source>
        <dbReference type="ARBA" id="ARBA00051814"/>
    </source>
</evidence>
<feature type="transmembrane region" description="Helical" evidence="19">
    <location>
        <begin position="401"/>
        <end position="421"/>
    </location>
</feature>
<dbReference type="Ensembl" id="ENSEBUT00000007563.1">
    <property type="protein sequence ID" value="ENSEBUP00000007092.1"/>
    <property type="gene ID" value="ENSEBUG00000004655.1"/>
</dbReference>
<evidence type="ECO:0000256" key="4">
    <source>
        <dbReference type="ARBA" id="ARBA00022475"/>
    </source>
</evidence>
<evidence type="ECO:0000256" key="12">
    <source>
        <dbReference type="ARBA" id="ARBA00051835"/>
    </source>
</evidence>
<dbReference type="PANTHER" id="PTHR11785">
    <property type="entry name" value="AMINO ACID TRANSPORTER"/>
    <property type="match status" value="1"/>
</dbReference>
<comment type="catalytic activity">
    <reaction evidence="14">
        <text>L-leucine(out) + L-arginine(in) = L-leucine(in) + L-arginine(out)</text>
        <dbReference type="Rhea" id="RHEA:71059"/>
        <dbReference type="ChEBI" id="CHEBI:32682"/>
        <dbReference type="ChEBI" id="CHEBI:57427"/>
    </reaction>
    <physiologicalReaction direction="left-to-right" evidence="14">
        <dbReference type="Rhea" id="RHEA:71060"/>
    </physiologicalReaction>
</comment>
<feature type="transmembrane region" description="Helical" evidence="19">
    <location>
        <begin position="305"/>
        <end position="330"/>
    </location>
</feature>
<evidence type="ECO:0000256" key="3">
    <source>
        <dbReference type="ARBA" id="ARBA00022448"/>
    </source>
</evidence>
<keyword evidence="4" id="KW-1003">Cell membrane</keyword>
<keyword evidence="9" id="KW-1015">Disulfide bond</keyword>
<dbReference type="GeneTree" id="ENSGT00940000156370"/>
<evidence type="ECO:0000256" key="16">
    <source>
        <dbReference type="ARBA" id="ARBA00079910"/>
    </source>
</evidence>
<keyword evidence="8 19" id="KW-0472">Membrane</keyword>
<keyword evidence="7 19" id="KW-1133">Transmembrane helix</keyword>
<comment type="catalytic activity">
    <reaction evidence="11">
        <text>L-cystine(out) + L-arginine(in) = L-cystine(in) + L-arginine(out)</text>
        <dbReference type="Rhea" id="RHEA:71075"/>
        <dbReference type="ChEBI" id="CHEBI:32682"/>
        <dbReference type="ChEBI" id="CHEBI:35491"/>
    </reaction>
    <physiologicalReaction direction="left-to-right" evidence="11">
        <dbReference type="Rhea" id="RHEA:71076"/>
    </physiologicalReaction>
</comment>
<dbReference type="GO" id="GO:0016324">
    <property type="term" value="C:apical plasma membrane"/>
    <property type="evidence" value="ECO:0007669"/>
    <property type="project" value="UniProtKB-SubCell"/>
</dbReference>
<evidence type="ECO:0000256" key="19">
    <source>
        <dbReference type="SAM" id="Phobius"/>
    </source>
</evidence>
<comment type="catalytic activity">
    <reaction evidence="18">
        <text>L-phenylalanine(out) + L-arginine(in) = L-phenylalanine(in) + L-arginine(out)</text>
        <dbReference type="Rhea" id="RHEA:71067"/>
        <dbReference type="ChEBI" id="CHEBI:32682"/>
        <dbReference type="ChEBI" id="CHEBI:58095"/>
    </reaction>
    <physiologicalReaction direction="left-to-right" evidence="18">
        <dbReference type="Rhea" id="RHEA:71068"/>
    </physiologicalReaction>
</comment>
<evidence type="ECO:0000256" key="7">
    <source>
        <dbReference type="ARBA" id="ARBA00022989"/>
    </source>
</evidence>
<evidence type="ECO:0000256" key="1">
    <source>
        <dbReference type="ARBA" id="ARBA00004424"/>
    </source>
</evidence>
<reference evidence="20" key="1">
    <citation type="submission" date="2025-08" db="UniProtKB">
        <authorList>
            <consortium name="Ensembl"/>
        </authorList>
    </citation>
    <scope>IDENTIFICATION</scope>
</reference>
<keyword evidence="3" id="KW-0813">Transport</keyword>
<feature type="transmembrane region" description="Helical" evidence="19">
    <location>
        <begin position="427"/>
        <end position="448"/>
    </location>
</feature>
<evidence type="ECO:0000256" key="15">
    <source>
        <dbReference type="ARBA" id="ARBA00074336"/>
    </source>
</evidence>
<evidence type="ECO:0000313" key="20">
    <source>
        <dbReference type="Ensembl" id="ENSEBUP00000007092.1"/>
    </source>
</evidence>
<evidence type="ECO:0000256" key="8">
    <source>
        <dbReference type="ARBA" id="ARBA00023136"/>
    </source>
</evidence>
<keyword evidence="21" id="KW-1185">Reference proteome</keyword>
<feature type="transmembrane region" description="Helical" evidence="19">
    <location>
        <begin position="264"/>
        <end position="285"/>
    </location>
</feature>
<evidence type="ECO:0000256" key="9">
    <source>
        <dbReference type="ARBA" id="ARBA00023157"/>
    </source>
</evidence>
<sequence length="487" mass="53097">MLFSTLLGQTHVLVVGYLDRLKPKQKLPVKTMDSDMAMENMYERKLSSNRKMEMNNLADTADSTITKSDIFENEGGTKLKRQMGLISGICLIVGTMIGSGIFISPKSLLESSGAVGPSLIIWTLSGILATLGALAYAELGTMITKSGAEYAYLMSAFGPIPAFLYSWTSVIVTKPSSFAIICLSFAQYATAPFYSSCDPPDVIVKMLAAAAIVAISMLNCLSVKLAAYVQNFFTAAKLIIVAVIIVAGFVMMGQGKTENLQNSFDGATSDFGSIGLAFYSGLWAYDGWNQLNYVTEELENPFRNLPLSIIMGIPLVTVCYVLINIAYLTVMTASELLQSQAVAVTFGDRVLGVMAWMVPVFVAFSTIGSANGTCFTGGRLSYVAAREGHLVKVISFINVKLLTPSPAVIFNCILSIIYTIPADINTLINYFSFAVWIFYGLTMLALIVMRFTKKDLHRPVKVCQTLNSLTQFVIKAQFFHLCNLKEM</sequence>
<dbReference type="GO" id="GO:0015179">
    <property type="term" value="F:L-amino acid transmembrane transporter activity"/>
    <property type="evidence" value="ECO:0007669"/>
    <property type="project" value="TreeGrafter"/>
</dbReference>
<comment type="catalytic activity">
    <reaction evidence="12">
        <text>L-histidine(out) + L-arginine(in) = L-histidine(in) + L-arginine(out)</text>
        <dbReference type="Rhea" id="RHEA:71063"/>
        <dbReference type="ChEBI" id="CHEBI:32682"/>
        <dbReference type="ChEBI" id="CHEBI:57595"/>
    </reaction>
    <physiologicalReaction direction="left-to-right" evidence="12">
        <dbReference type="Rhea" id="RHEA:71064"/>
    </physiologicalReaction>
</comment>
<evidence type="ECO:0000256" key="6">
    <source>
        <dbReference type="ARBA" id="ARBA00022692"/>
    </source>
</evidence>
<protein>
    <recommendedName>
        <fullName evidence="15">b(0,+)-type amino acid transporter 1</fullName>
    </recommendedName>
    <alternativeName>
        <fullName evidence="16">Glycoprotein-associated amino acid transporter b0,+AT1</fullName>
    </alternativeName>
    <alternativeName>
        <fullName evidence="17">Solute carrier family 7 member 9</fullName>
    </alternativeName>
</protein>
<feature type="transmembrane region" description="Helical" evidence="19">
    <location>
        <begin position="151"/>
        <end position="170"/>
    </location>
</feature>
<feature type="transmembrane region" description="Helical" evidence="19">
    <location>
        <begin position="206"/>
        <end position="226"/>
    </location>
</feature>
<organism evidence="20 21">
    <name type="scientific">Eptatretus burgeri</name>
    <name type="common">Inshore hagfish</name>
    <dbReference type="NCBI Taxonomy" id="7764"/>
    <lineage>
        <taxon>Eukaryota</taxon>
        <taxon>Metazoa</taxon>
        <taxon>Chordata</taxon>
        <taxon>Craniata</taxon>
        <taxon>Vertebrata</taxon>
        <taxon>Cyclostomata</taxon>
        <taxon>Myxini</taxon>
        <taxon>Myxiniformes</taxon>
        <taxon>Myxinidae</taxon>
        <taxon>Eptatretinae</taxon>
        <taxon>Eptatretus</taxon>
    </lineage>
</organism>
<comment type="catalytic activity">
    <reaction evidence="10">
        <text>L-lysine(out) + L-arginine(in) = L-lysine(in) + L-arginine(out)</text>
        <dbReference type="Rhea" id="RHEA:70827"/>
        <dbReference type="ChEBI" id="CHEBI:32551"/>
        <dbReference type="ChEBI" id="CHEBI:32682"/>
    </reaction>
    <physiologicalReaction direction="left-to-right" evidence="10">
        <dbReference type="Rhea" id="RHEA:70828"/>
    </physiologicalReaction>
</comment>
<feature type="transmembrane region" description="Helical" evidence="19">
    <location>
        <begin position="85"/>
        <end position="104"/>
    </location>
</feature>
<evidence type="ECO:0000256" key="5">
    <source>
        <dbReference type="ARBA" id="ARBA00022553"/>
    </source>
</evidence>
<dbReference type="Pfam" id="PF13520">
    <property type="entry name" value="AA_permease_2"/>
    <property type="match status" value="1"/>
</dbReference>
<keyword evidence="5" id="KW-0597">Phosphoprotein</keyword>
<evidence type="ECO:0000256" key="17">
    <source>
        <dbReference type="ARBA" id="ARBA00083296"/>
    </source>
</evidence>
<dbReference type="OMA" id="TYWVISF"/>
<dbReference type="Gene3D" id="1.20.1740.10">
    <property type="entry name" value="Amino acid/polyamine transporter I"/>
    <property type="match status" value="1"/>
</dbReference>
<feature type="transmembrane region" description="Helical" evidence="19">
    <location>
        <begin position="232"/>
        <end position="252"/>
    </location>
</feature>